<feature type="compositionally biased region" description="Polar residues" evidence="1">
    <location>
        <begin position="1"/>
        <end position="15"/>
    </location>
</feature>
<feature type="domain" description="Arabidopsis retrotransposon Orf1 C-terminal" evidence="2">
    <location>
        <begin position="109"/>
        <end position="208"/>
    </location>
</feature>
<evidence type="ECO:0000313" key="3">
    <source>
        <dbReference type="EnsemblPlants" id="AUR62037050-RA:cds"/>
    </source>
</evidence>
<reference evidence="3" key="1">
    <citation type="journal article" date="2017" name="Nature">
        <title>The genome of Chenopodium quinoa.</title>
        <authorList>
            <person name="Jarvis D.E."/>
            <person name="Ho Y.S."/>
            <person name="Lightfoot D.J."/>
            <person name="Schmoeckel S.M."/>
            <person name="Li B."/>
            <person name="Borm T.J.A."/>
            <person name="Ohyanagi H."/>
            <person name="Mineta K."/>
            <person name="Michell C.T."/>
            <person name="Saber N."/>
            <person name="Kharbatia N.M."/>
            <person name="Rupper R.R."/>
            <person name="Sharp A.R."/>
            <person name="Dally N."/>
            <person name="Boughton B.A."/>
            <person name="Woo Y.H."/>
            <person name="Gao G."/>
            <person name="Schijlen E.G.W.M."/>
            <person name="Guo X."/>
            <person name="Momin A.A."/>
            <person name="Negrao S."/>
            <person name="Al-Babili S."/>
            <person name="Gehring C."/>
            <person name="Roessner U."/>
            <person name="Jung C."/>
            <person name="Murphy K."/>
            <person name="Arold S.T."/>
            <person name="Gojobori T."/>
            <person name="van der Linden C.G."/>
            <person name="van Loo E.N."/>
            <person name="Jellen E.N."/>
            <person name="Maughan P.J."/>
            <person name="Tester M."/>
        </authorList>
    </citation>
    <scope>NUCLEOTIDE SEQUENCE [LARGE SCALE GENOMIC DNA]</scope>
    <source>
        <strain evidence="3">cv. PI 614886</strain>
    </source>
</reference>
<evidence type="ECO:0000259" key="2">
    <source>
        <dbReference type="Pfam" id="PF03078"/>
    </source>
</evidence>
<dbReference type="Pfam" id="PF03078">
    <property type="entry name" value="ATHILA"/>
    <property type="match status" value="1"/>
</dbReference>
<name>A0A803MXX0_CHEQI</name>
<feature type="region of interest" description="Disordered" evidence="1">
    <location>
        <begin position="1"/>
        <end position="42"/>
    </location>
</feature>
<dbReference type="OMA" id="WCIRNDE"/>
<protein>
    <recommendedName>
        <fullName evidence="2">Arabidopsis retrotransposon Orf1 C-terminal domain-containing protein</fullName>
    </recommendedName>
</protein>
<keyword evidence="4" id="KW-1185">Reference proteome</keyword>
<dbReference type="AlphaFoldDB" id="A0A803MXX0"/>
<dbReference type="InterPro" id="IPR004312">
    <property type="entry name" value="ATHILA_Orf1_C"/>
</dbReference>
<reference evidence="3" key="2">
    <citation type="submission" date="2021-03" db="UniProtKB">
        <authorList>
            <consortium name="EnsemblPlants"/>
        </authorList>
    </citation>
    <scope>IDENTIFICATION</scope>
</reference>
<proteinExistence type="predicted"/>
<accession>A0A803MXX0</accession>
<evidence type="ECO:0000256" key="1">
    <source>
        <dbReference type="SAM" id="MobiDB-lite"/>
    </source>
</evidence>
<dbReference type="Gramene" id="AUR62037050-RA">
    <property type="protein sequence ID" value="AUR62037050-RA:cds"/>
    <property type="gene ID" value="AUR62037050"/>
</dbReference>
<dbReference type="EnsemblPlants" id="AUR62037050-RA">
    <property type="protein sequence ID" value="AUR62037050-RA:cds"/>
    <property type="gene ID" value="AUR62037050"/>
</dbReference>
<evidence type="ECO:0000313" key="4">
    <source>
        <dbReference type="Proteomes" id="UP000596660"/>
    </source>
</evidence>
<dbReference type="Proteomes" id="UP000596660">
    <property type="component" value="Unplaced"/>
</dbReference>
<sequence>MARSTTTRNKKTSGVSRPVPVSKTSTSKKKSSITKGRVSSTKTKEKVVVDYSDIKFRDGEHKAKYERLFERGVTATRLCDVDALKTLNIEDDVQWLFSNVGWEPGCGEGSISFQLYNEEHTWTLARFNEVLGLPPGGLRLTPLRWSTDPVWKLLTGESTYDSKMSPTNHIRHPALRYVQRLLANTVFGRQEGSKARKDELFMIYQMLHAQPTDTGAFLIKQMKELANTTTKKGAIVLGGLITPIALHLGHKERLMKEESIEGTDCIDIPACSLMGWIRKKDGTTLWCIRNDEDELPPGKELSLRDKANWSFVGVHPRTRTQILSEPVPAPYVSNGTSSCSILTEKVLTDLLTSIDKINNEQREIKEQLIVLWLGGHSTLLAKRDLGFVQLETNAVKDCIALYGALVLVHVVPFLSLAETMVGALRFHESRSVCGMHPDFGQ</sequence>
<organism evidence="3 4">
    <name type="scientific">Chenopodium quinoa</name>
    <name type="common">Quinoa</name>
    <dbReference type="NCBI Taxonomy" id="63459"/>
    <lineage>
        <taxon>Eukaryota</taxon>
        <taxon>Viridiplantae</taxon>
        <taxon>Streptophyta</taxon>
        <taxon>Embryophyta</taxon>
        <taxon>Tracheophyta</taxon>
        <taxon>Spermatophyta</taxon>
        <taxon>Magnoliopsida</taxon>
        <taxon>eudicotyledons</taxon>
        <taxon>Gunneridae</taxon>
        <taxon>Pentapetalae</taxon>
        <taxon>Caryophyllales</taxon>
        <taxon>Chenopodiaceae</taxon>
        <taxon>Chenopodioideae</taxon>
        <taxon>Atripliceae</taxon>
        <taxon>Chenopodium</taxon>
    </lineage>
</organism>